<name>A0A068RKB0_9FUNG</name>
<dbReference type="EMBL" id="CBTN010000005">
    <property type="protein sequence ID" value="CDH50160.1"/>
    <property type="molecule type" value="Genomic_DNA"/>
</dbReference>
<gene>
    <name evidence="2" type="ORF">LCOR_01882.1</name>
</gene>
<dbReference type="VEuPathDB" id="FungiDB:LCOR_01882.1"/>
<comment type="caution">
    <text evidence="2">The sequence shown here is derived from an EMBL/GenBank/DDBJ whole genome shotgun (WGS) entry which is preliminary data.</text>
</comment>
<feature type="region of interest" description="Disordered" evidence="1">
    <location>
        <begin position="497"/>
        <end position="518"/>
    </location>
</feature>
<feature type="compositionally biased region" description="Polar residues" evidence="1">
    <location>
        <begin position="196"/>
        <end position="220"/>
    </location>
</feature>
<feature type="compositionally biased region" description="Basic and acidic residues" evidence="1">
    <location>
        <begin position="86"/>
        <end position="101"/>
    </location>
</feature>
<dbReference type="Proteomes" id="UP000027586">
    <property type="component" value="Unassembled WGS sequence"/>
</dbReference>
<keyword evidence="3" id="KW-1185">Reference proteome</keyword>
<feature type="compositionally biased region" description="Low complexity" evidence="1">
    <location>
        <begin position="248"/>
        <end position="263"/>
    </location>
</feature>
<evidence type="ECO:0000256" key="1">
    <source>
        <dbReference type="SAM" id="MobiDB-lite"/>
    </source>
</evidence>
<evidence type="ECO:0000313" key="2">
    <source>
        <dbReference type="EMBL" id="CDH50160.1"/>
    </source>
</evidence>
<feature type="region of interest" description="Disordered" evidence="1">
    <location>
        <begin position="335"/>
        <end position="470"/>
    </location>
</feature>
<sequence length="518" mass="59379">MTDTHHYPKDDLATPSKRLSFLDNDGDTDALSLFPNSPSRFSNKYSDDRYRALVQESPPAGFNVNTPTTDERRESKSITPRSKNSNHTEEFRTVQEWDEVMRRRRSEAKAAATTTAATAVSSPKKPKHHEHQRQQPERKPLQEPVRDLSVRERSYREPVRDVVGERGHDRYEALRENVRERRDEPVRPPTRESSSSHHTPIRESSSSRTPISDAVSTPSTKHVEKRFEPESPIIESKPRSTESPMVHTTTPPQQPPSQQQQRHTTPEIIPSYMRSTASYESRIMSSRSQMTHQSMPYFRSSTRINAMEDIRSEMDDQDVYVPLAVRVKLFEQGLGNNRYTAPGSRFKSSRQDMSSRSRLTRPRSPNLRTSYRTTSSSSTSQKRPVETTKEAIPKSPSTEATKTRASNSNSTRNSQSQSSYLSIARDTISSRSRQSRPISETGSQSNTQESDTASKAKRQKTHHSKLEVKPFRFATDERALHHQKAFKAKLELWKKKEMEQGNRQEQGMRGTKRKVRDA</sequence>
<feature type="compositionally biased region" description="Low complexity" evidence="1">
    <location>
        <begin position="109"/>
        <end position="119"/>
    </location>
</feature>
<feature type="region of interest" description="Disordered" evidence="1">
    <location>
        <begin position="50"/>
        <end position="267"/>
    </location>
</feature>
<dbReference type="OrthoDB" id="2290389at2759"/>
<feature type="compositionally biased region" description="Low complexity" evidence="1">
    <location>
        <begin position="403"/>
        <end position="419"/>
    </location>
</feature>
<feature type="compositionally biased region" description="Basic and acidic residues" evidence="1">
    <location>
        <begin position="132"/>
        <end position="190"/>
    </location>
</feature>
<proteinExistence type="predicted"/>
<protein>
    <submittedName>
        <fullName evidence="2">Uncharacterized protein</fullName>
    </submittedName>
</protein>
<evidence type="ECO:0000313" key="3">
    <source>
        <dbReference type="Proteomes" id="UP000027586"/>
    </source>
</evidence>
<feature type="compositionally biased region" description="Basic and acidic residues" evidence="1">
    <location>
        <begin position="383"/>
        <end position="392"/>
    </location>
</feature>
<organism evidence="2 3">
    <name type="scientific">Lichtheimia corymbifera JMRC:FSU:9682</name>
    <dbReference type="NCBI Taxonomy" id="1263082"/>
    <lineage>
        <taxon>Eukaryota</taxon>
        <taxon>Fungi</taxon>
        <taxon>Fungi incertae sedis</taxon>
        <taxon>Mucoromycota</taxon>
        <taxon>Mucoromycotina</taxon>
        <taxon>Mucoromycetes</taxon>
        <taxon>Mucorales</taxon>
        <taxon>Lichtheimiaceae</taxon>
        <taxon>Lichtheimia</taxon>
    </lineage>
</organism>
<reference evidence="2" key="1">
    <citation type="submission" date="2013-08" db="EMBL/GenBank/DDBJ databases">
        <title>Gene expansion shapes genome architecture in the human pathogen Lichtheimia corymbifera: an evolutionary genomics analysis in the ancient terrestrial Mucorales (Mucoromycotina).</title>
        <authorList>
            <person name="Schwartze V.U."/>
            <person name="Winter S."/>
            <person name="Shelest E."/>
            <person name="Marcet-Houben M."/>
            <person name="Horn F."/>
            <person name="Wehner S."/>
            <person name="Hoffmann K."/>
            <person name="Riege K."/>
            <person name="Sammeth M."/>
            <person name="Nowrousian M."/>
            <person name="Valiante V."/>
            <person name="Linde J."/>
            <person name="Jacobsen I.D."/>
            <person name="Marz M."/>
            <person name="Brakhage A.A."/>
            <person name="Gabaldon T."/>
            <person name="Bocker S."/>
            <person name="Voigt K."/>
        </authorList>
    </citation>
    <scope>NUCLEOTIDE SEQUENCE [LARGE SCALE GENOMIC DNA]</scope>
    <source>
        <strain evidence="2">FSU 9682</strain>
    </source>
</reference>
<feature type="compositionally biased region" description="Polar residues" evidence="1">
    <location>
        <begin position="437"/>
        <end position="453"/>
    </location>
</feature>
<feature type="compositionally biased region" description="Low complexity" evidence="1">
    <location>
        <begin position="356"/>
        <end position="380"/>
    </location>
</feature>
<dbReference type="AlphaFoldDB" id="A0A068RKB0"/>
<accession>A0A068RKB0</accession>